<evidence type="ECO:0000313" key="3">
    <source>
        <dbReference type="Proteomes" id="UP000246078"/>
    </source>
</evidence>
<organism evidence="2 3">
    <name type="scientific">Trypanosoma cruzi</name>
    <dbReference type="NCBI Taxonomy" id="5693"/>
    <lineage>
        <taxon>Eukaryota</taxon>
        <taxon>Discoba</taxon>
        <taxon>Euglenozoa</taxon>
        <taxon>Kinetoplastea</taxon>
        <taxon>Metakinetoplastina</taxon>
        <taxon>Trypanosomatida</taxon>
        <taxon>Trypanosomatidae</taxon>
        <taxon>Trypanosoma</taxon>
        <taxon>Schizotrypanum</taxon>
    </lineage>
</organism>
<reference evidence="2 3" key="1">
    <citation type="journal article" date="2018" name="Microb. Genom.">
        <title>Expanding an expanded genome: long-read sequencing of Trypanosoma cruzi.</title>
        <authorList>
            <person name="Berna L."/>
            <person name="Rodriguez M."/>
            <person name="Chiribao M.L."/>
            <person name="Parodi-Talice A."/>
            <person name="Pita S."/>
            <person name="Rijo G."/>
            <person name="Alvarez-Valin F."/>
            <person name="Robello C."/>
        </authorList>
    </citation>
    <scope>NUCLEOTIDE SEQUENCE [LARGE SCALE GENOMIC DNA]</scope>
    <source>
        <strain evidence="2 3">TCC</strain>
    </source>
</reference>
<dbReference type="GO" id="GO:0004722">
    <property type="term" value="F:protein serine/threonine phosphatase activity"/>
    <property type="evidence" value="ECO:0007669"/>
    <property type="project" value="InterPro"/>
</dbReference>
<protein>
    <recommendedName>
        <fullName evidence="1">PPM-type phosphatase domain-containing protein</fullName>
    </recommendedName>
</protein>
<dbReference type="VEuPathDB" id="TriTrypDB:ECC02_000159"/>
<proteinExistence type="predicted"/>
<dbReference type="Pfam" id="PF00481">
    <property type="entry name" value="PP2C"/>
    <property type="match status" value="1"/>
</dbReference>
<dbReference type="PROSITE" id="PS51746">
    <property type="entry name" value="PPM_2"/>
    <property type="match status" value="1"/>
</dbReference>
<dbReference type="InterPro" id="IPR001932">
    <property type="entry name" value="PPM-type_phosphatase-like_dom"/>
</dbReference>
<dbReference type="VEuPathDB" id="TriTrypDB:C4B63_42g217"/>
<dbReference type="VEuPathDB" id="TriTrypDB:TcCL_NonESM05276"/>
<dbReference type="EMBL" id="PRFC01000089">
    <property type="protein sequence ID" value="PWV08566.1"/>
    <property type="molecule type" value="Genomic_DNA"/>
</dbReference>
<dbReference type="VEuPathDB" id="TriTrypDB:TCSYLVIO_003097"/>
<dbReference type="VEuPathDB" id="TriTrypDB:TcBrA4_0030820"/>
<dbReference type="VEuPathDB" id="TriTrypDB:Tc_MARK_1809"/>
<accession>A0A2V2WIY1</accession>
<name>A0A2V2WIY1_TRYCR</name>
<dbReference type="VEuPathDB" id="TriTrypDB:TCDM_06301"/>
<comment type="caution">
    <text evidence="2">The sequence shown here is derived from an EMBL/GenBank/DDBJ whole genome shotgun (WGS) entry which is preliminary data.</text>
</comment>
<evidence type="ECO:0000313" key="2">
    <source>
        <dbReference type="EMBL" id="PWV08566.1"/>
    </source>
</evidence>
<sequence>MGSMLPKPILSKIVDRAGNYRIGAACVSVNGYRPSMEDAHVMVADGDVNLFGVFDGHNGGECSEYIAKHIPEKVRAMNGNYEPEDFERLCVSLDNDFMRDVGDASGTTGTFCLIMRDYTTIVCNVGDSRTILTRGGKMLFATEDHKPNNPDERDRIEANGGCVVSSRVDGDLAVSRSFGDSSFKRKDVGGDYMKQKVIAVPDVTRLACQQGDIIILACDGVFEGAFSNEEVVGFVHEQVAKCTDLAVAAARVCDEAIRRGSKDNISCMIVRLSDGMSSTRLYGANSFVPGPPYPRTHDASRVAYAAMAQRMGLTVADALMKRYALLKAYENKTILTMSPVEQTAFEMSDETDIETEKNFFGRGPAPGNEAAFFSSLAEQGGR</sequence>
<dbReference type="Gene3D" id="3.60.40.10">
    <property type="entry name" value="PPM-type phosphatase domain"/>
    <property type="match status" value="1"/>
</dbReference>
<evidence type="ECO:0000259" key="1">
    <source>
        <dbReference type="PROSITE" id="PS51746"/>
    </source>
</evidence>
<dbReference type="SUPFAM" id="SSF81606">
    <property type="entry name" value="PP2C-like"/>
    <property type="match status" value="1"/>
</dbReference>
<dbReference type="PANTHER" id="PTHR47992">
    <property type="entry name" value="PROTEIN PHOSPHATASE"/>
    <property type="match status" value="1"/>
</dbReference>
<dbReference type="SMART" id="SM00332">
    <property type="entry name" value="PP2Cc"/>
    <property type="match status" value="1"/>
</dbReference>
<dbReference type="VEuPathDB" id="TriTrypDB:TcYC6_0095140"/>
<dbReference type="VEuPathDB" id="TriTrypDB:TcCLB.511491.100"/>
<dbReference type="VEuPathDB" id="TriTrypDB:TcCLB.506925.150"/>
<dbReference type="InterPro" id="IPR015655">
    <property type="entry name" value="PP2C"/>
</dbReference>
<dbReference type="VEuPathDB" id="TriTrypDB:BCY84_00825"/>
<feature type="domain" description="PPM-type phosphatase" evidence="1">
    <location>
        <begin position="21"/>
        <end position="272"/>
    </location>
</feature>
<dbReference type="AlphaFoldDB" id="A0A2V2WIY1"/>
<dbReference type="VEuPathDB" id="TriTrypDB:C3747_89g76"/>
<dbReference type="VEuPathDB" id="TriTrypDB:TcG_04290"/>
<dbReference type="SMART" id="SM00331">
    <property type="entry name" value="PP2C_SIG"/>
    <property type="match status" value="1"/>
</dbReference>
<dbReference type="Proteomes" id="UP000246078">
    <property type="component" value="Unassembled WGS sequence"/>
</dbReference>
<dbReference type="InterPro" id="IPR036457">
    <property type="entry name" value="PPM-type-like_dom_sf"/>
</dbReference>
<dbReference type="CDD" id="cd00143">
    <property type="entry name" value="PP2Cc"/>
    <property type="match status" value="1"/>
</dbReference>
<gene>
    <name evidence="2" type="ORF">C3747_89g76</name>
</gene>